<evidence type="ECO:0000313" key="1">
    <source>
        <dbReference type="EMBL" id="WVY92128.1"/>
    </source>
</evidence>
<keyword evidence="2" id="KW-1185">Reference proteome</keyword>
<evidence type="ECO:0000313" key="2">
    <source>
        <dbReference type="Proteomes" id="UP001374535"/>
    </source>
</evidence>
<sequence>MSPTSTKKYSSDSSLVRSRRAFTSSMNSSNGDDGSGTKLLGCQLFSTGFSSGRTHCEAHPSSDLKTSNFSGGNECVLRTFDGGDTERTHFGGRLRWRTVLGVHAKERVVCMSMVVDEGVVDIFVSENLSFDLAINI</sequence>
<dbReference type="EMBL" id="CP144690">
    <property type="protein sequence ID" value="WVY92128.1"/>
    <property type="molecule type" value="Genomic_DNA"/>
</dbReference>
<dbReference type="Proteomes" id="UP001374535">
    <property type="component" value="Chromosome 11"/>
</dbReference>
<name>A0AAQ3RGP5_VIGMU</name>
<accession>A0AAQ3RGP5</accession>
<proteinExistence type="predicted"/>
<organism evidence="1 2">
    <name type="scientific">Vigna mungo</name>
    <name type="common">Black gram</name>
    <name type="synonym">Phaseolus mungo</name>
    <dbReference type="NCBI Taxonomy" id="3915"/>
    <lineage>
        <taxon>Eukaryota</taxon>
        <taxon>Viridiplantae</taxon>
        <taxon>Streptophyta</taxon>
        <taxon>Embryophyta</taxon>
        <taxon>Tracheophyta</taxon>
        <taxon>Spermatophyta</taxon>
        <taxon>Magnoliopsida</taxon>
        <taxon>eudicotyledons</taxon>
        <taxon>Gunneridae</taxon>
        <taxon>Pentapetalae</taxon>
        <taxon>rosids</taxon>
        <taxon>fabids</taxon>
        <taxon>Fabales</taxon>
        <taxon>Fabaceae</taxon>
        <taxon>Papilionoideae</taxon>
        <taxon>50 kb inversion clade</taxon>
        <taxon>NPAAA clade</taxon>
        <taxon>indigoferoid/millettioid clade</taxon>
        <taxon>Phaseoleae</taxon>
        <taxon>Vigna</taxon>
    </lineage>
</organism>
<reference evidence="1 2" key="1">
    <citation type="journal article" date="2023" name="Life. Sci Alliance">
        <title>Evolutionary insights into 3D genome organization and epigenetic landscape of Vigna mungo.</title>
        <authorList>
            <person name="Junaid A."/>
            <person name="Singh B."/>
            <person name="Bhatia S."/>
        </authorList>
    </citation>
    <scope>NUCLEOTIDE SEQUENCE [LARGE SCALE GENOMIC DNA]</scope>
    <source>
        <strain evidence="1">Urdbean</strain>
    </source>
</reference>
<protein>
    <submittedName>
        <fullName evidence="1">Uncharacterized protein</fullName>
    </submittedName>
</protein>
<gene>
    <name evidence="1" type="ORF">V8G54_037642</name>
</gene>
<dbReference type="AlphaFoldDB" id="A0AAQ3RGP5"/>